<evidence type="ECO:0000313" key="1">
    <source>
        <dbReference type="EMBL" id="MED6234756.1"/>
    </source>
</evidence>
<proteinExistence type="predicted"/>
<organism evidence="1 2">
    <name type="scientific">Ataeniobius toweri</name>
    <dbReference type="NCBI Taxonomy" id="208326"/>
    <lineage>
        <taxon>Eukaryota</taxon>
        <taxon>Metazoa</taxon>
        <taxon>Chordata</taxon>
        <taxon>Craniata</taxon>
        <taxon>Vertebrata</taxon>
        <taxon>Euteleostomi</taxon>
        <taxon>Actinopterygii</taxon>
        <taxon>Neopterygii</taxon>
        <taxon>Teleostei</taxon>
        <taxon>Neoteleostei</taxon>
        <taxon>Acanthomorphata</taxon>
        <taxon>Ovalentaria</taxon>
        <taxon>Atherinomorphae</taxon>
        <taxon>Cyprinodontiformes</taxon>
        <taxon>Goodeidae</taxon>
        <taxon>Ataeniobius</taxon>
    </lineage>
</organism>
<name>A0ABU7A9G1_9TELE</name>
<reference evidence="1 2" key="1">
    <citation type="submission" date="2021-07" db="EMBL/GenBank/DDBJ databases">
        <authorList>
            <person name="Palmer J.M."/>
        </authorList>
    </citation>
    <scope>NUCLEOTIDE SEQUENCE [LARGE SCALE GENOMIC DNA]</scope>
    <source>
        <strain evidence="1 2">AT_MEX2019</strain>
        <tissue evidence="1">Muscle</tissue>
    </source>
</reference>
<dbReference type="Proteomes" id="UP001345963">
    <property type="component" value="Unassembled WGS sequence"/>
</dbReference>
<sequence>MSPGILPPCGTLASPDCSKVPAVIFPHVTLGPGVTGWPGALQSLVWPWPAVREKIRTLHDQQCVFLLNLEQLSDTAFPPGHTLFSYSCYIRTQGEYWTPQGIKYMIYSAGTYLHSALHQRAM</sequence>
<protein>
    <submittedName>
        <fullName evidence="1">Uncharacterized protein</fullName>
    </submittedName>
</protein>
<gene>
    <name evidence="1" type="ORF">ATANTOWER_032668</name>
</gene>
<accession>A0ABU7A9G1</accession>
<evidence type="ECO:0000313" key="2">
    <source>
        <dbReference type="Proteomes" id="UP001345963"/>
    </source>
</evidence>
<keyword evidence="2" id="KW-1185">Reference proteome</keyword>
<dbReference type="EMBL" id="JAHUTI010009933">
    <property type="protein sequence ID" value="MED6234756.1"/>
    <property type="molecule type" value="Genomic_DNA"/>
</dbReference>
<comment type="caution">
    <text evidence="1">The sequence shown here is derived from an EMBL/GenBank/DDBJ whole genome shotgun (WGS) entry which is preliminary data.</text>
</comment>